<dbReference type="AlphaFoldDB" id="A0A6S7A232"/>
<proteinExistence type="predicted"/>
<dbReference type="EMBL" id="CADIJO010000007">
    <property type="protein sequence ID" value="CAB3697903.1"/>
    <property type="molecule type" value="Genomic_DNA"/>
</dbReference>
<feature type="compositionally biased region" description="Basic and acidic residues" evidence="1">
    <location>
        <begin position="41"/>
        <end position="53"/>
    </location>
</feature>
<feature type="compositionally biased region" description="Polar residues" evidence="1">
    <location>
        <begin position="113"/>
        <end position="125"/>
    </location>
</feature>
<evidence type="ECO:0000313" key="3">
    <source>
        <dbReference type="Proteomes" id="UP000494111"/>
    </source>
</evidence>
<feature type="region of interest" description="Disordered" evidence="1">
    <location>
        <begin position="108"/>
        <end position="152"/>
    </location>
</feature>
<protein>
    <submittedName>
        <fullName evidence="2">Uncharacterized protein</fullName>
    </submittedName>
</protein>
<gene>
    <name evidence="2" type="ORF">LMG3458_02489</name>
</gene>
<dbReference type="Proteomes" id="UP000494111">
    <property type="component" value="Unassembled WGS sequence"/>
</dbReference>
<name>A0A6S7A232_9BURK</name>
<accession>A0A6S7A232</accession>
<evidence type="ECO:0000256" key="1">
    <source>
        <dbReference type="SAM" id="MobiDB-lite"/>
    </source>
</evidence>
<sequence>MSGAAKALKKVVSKVDPFTAKVTDGLLGSAGLPNITGNDGGKADEARRMAEEQARVQLEAANLQANATTQAAQAQSSVIRDQAAAATAAQVAAINQNALAAQLASQAQAAPQENLSPDVQLNLGDSSDPRRKYRGASQASIGGTAGGAPIRL</sequence>
<organism evidence="2 3">
    <name type="scientific">Achromobacter deleyi</name>
    <dbReference type="NCBI Taxonomy" id="1353891"/>
    <lineage>
        <taxon>Bacteria</taxon>
        <taxon>Pseudomonadati</taxon>
        <taxon>Pseudomonadota</taxon>
        <taxon>Betaproteobacteria</taxon>
        <taxon>Burkholderiales</taxon>
        <taxon>Alcaligenaceae</taxon>
        <taxon>Achromobacter</taxon>
    </lineage>
</organism>
<feature type="region of interest" description="Disordered" evidence="1">
    <location>
        <begin position="29"/>
        <end position="53"/>
    </location>
</feature>
<dbReference type="RefSeq" id="WP_175216437.1">
    <property type="nucleotide sequence ID" value="NZ_CADIJO010000007.1"/>
</dbReference>
<evidence type="ECO:0000313" key="2">
    <source>
        <dbReference type="EMBL" id="CAB3697903.1"/>
    </source>
</evidence>
<reference evidence="2 3" key="1">
    <citation type="submission" date="2020-04" db="EMBL/GenBank/DDBJ databases">
        <authorList>
            <person name="De Canck E."/>
        </authorList>
    </citation>
    <scope>NUCLEOTIDE SEQUENCE [LARGE SCALE GENOMIC DNA]</scope>
    <source>
        <strain evidence="2 3">LMG 3458</strain>
    </source>
</reference>